<dbReference type="GO" id="GO:0012505">
    <property type="term" value="C:endomembrane system"/>
    <property type="evidence" value="ECO:0007669"/>
    <property type="project" value="UniProtKB-SubCell"/>
</dbReference>
<evidence type="ECO:0000256" key="6">
    <source>
        <dbReference type="ARBA" id="ARBA00023136"/>
    </source>
</evidence>
<comment type="similarity">
    <text evidence="1">Belongs to the synaptobrevin family.</text>
</comment>
<dbReference type="GO" id="GO:0016020">
    <property type="term" value="C:membrane"/>
    <property type="evidence" value="ECO:0007669"/>
    <property type="project" value="InterPro"/>
</dbReference>
<dbReference type="GeneID" id="30150284"/>
<keyword evidence="12" id="KW-1185">Reference proteome</keyword>
<name>A0A1E3QM41_9ASCO</name>
<dbReference type="PRINTS" id="PR00219">
    <property type="entry name" value="SYNAPTOBREVN"/>
</dbReference>
<dbReference type="InterPro" id="IPR051097">
    <property type="entry name" value="Synaptobrevin-like_transport"/>
</dbReference>
<feature type="transmembrane region" description="Helical" evidence="9">
    <location>
        <begin position="218"/>
        <end position="241"/>
    </location>
</feature>
<evidence type="ECO:0000313" key="11">
    <source>
        <dbReference type="EMBL" id="ODQ78688.1"/>
    </source>
</evidence>
<dbReference type="AlphaFoldDB" id="A0A1E3QM41"/>
<evidence type="ECO:0000256" key="4">
    <source>
        <dbReference type="ARBA" id="ARBA00022927"/>
    </source>
</evidence>
<dbReference type="GO" id="GO:0015031">
    <property type="term" value="P:protein transport"/>
    <property type="evidence" value="ECO:0007669"/>
    <property type="project" value="UniProtKB-KW"/>
</dbReference>
<accession>A0A1E3QM41</accession>
<keyword evidence="6 9" id="KW-0472">Membrane</keyword>
<proteinExistence type="inferred from homology"/>
<dbReference type="OrthoDB" id="190375at2759"/>
<keyword evidence="3 9" id="KW-0812">Transmembrane</keyword>
<sequence>MTEDINKSLLYTTLTSNSTTLFSYENVALLHKLSLNCSEIATDEIGRINASNSLVGSVPLTYNPSGLYPSKVQLTLFYLKRAIGTDKYTSADLVNVCAIASSQINKAFVLETLDKIMGEYIAFQYAPSHESEPLLRPVLGEFKVTMNKIIKLAEARYDTDAFTATTAEVESVKTIMVDNIERILERGERISSLVNKTDRINNSSNAFRRRTVAIRRKMWWTNVRLMAIVGGVATGVVYMVMGAECGYPLFNQCLRGGQ</sequence>
<dbReference type="FunFam" id="1.20.5.110:FF:000004">
    <property type="entry name" value="Vesicle-associated membrane protein 7"/>
    <property type="match status" value="1"/>
</dbReference>
<evidence type="ECO:0000256" key="2">
    <source>
        <dbReference type="ARBA" id="ARBA00022448"/>
    </source>
</evidence>
<evidence type="ECO:0000256" key="3">
    <source>
        <dbReference type="ARBA" id="ARBA00022692"/>
    </source>
</evidence>
<dbReference type="EMBL" id="KV454434">
    <property type="protein sequence ID" value="ODQ78688.1"/>
    <property type="molecule type" value="Genomic_DNA"/>
</dbReference>
<evidence type="ECO:0000256" key="7">
    <source>
        <dbReference type="ARBA" id="ARBA00046280"/>
    </source>
</evidence>
<evidence type="ECO:0000256" key="8">
    <source>
        <dbReference type="PROSITE-ProRule" id="PRU00290"/>
    </source>
</evidence>
<dbReference type="InterPro" id="IPR001388">
    <property type="entry name" value="Synaptobrevin-like"/>
</dbReference>
<protein>
    <recommendedName>
        <fullName evidence="10">V-SNARE coiled-coil homology domain-containing protein</fullName>
    </recommendedName>
</protein>
<dbReference type="GO" id="GO:0016192">
    <property type="term" value="P:vesicle-mediated transport"/>
    <property type="evidence" value="ECO:0007669"/>
    <property type="project" value="InterPro"/>
</dbReference>
<keyword evidence="2" id="KW-0813">Transport</keyword>
<dbReference type="RefSeq" id="XP_018984016.1">
    <property type="nucleotide sequence ID" value="XM_019132431.1"/>
</dbReference>
<dbReference type="GO" id="GO:0005737">
    <property type="term" value="C:cytoplasm"/>
    <property type="evidence" value="ECO:0007669"/>
    <property type="project" value="UniProtKB-ARBA"/>
</dbReference>
<dbReference type="STRING" id="984486.A0A1E3QM41"/>
<keyword evidence="8" id="KW-0175">Coiled coil</keyword>
<dbReference type="Gene3D" id="1.20.5.110">
    <property type="match status" value="1"/>
</dbReference>
<dbReference type="Proteomes" id="UP000094336">
    <property type="component" value="Unassembled WGS sequence"/>
</dbReference>
<dbReference type="PANTHER" id="PTHR21136:SF168">
    <property type="entry name" value="VESICLE-ASSOCIATED MEMBRANE PROTEIN 9"/>
    <property type="match status" value="1"/>
</dbReference>
<feature type="domain" description="V-SNARE coiled-coil homology" evidence="10">
    <location>
        <begin position="161"/>
        <end position="221"/>
    </location>
</feature>
<organism evidence="11 12">
    <name type="scientific">Babjeviella inositovora NRRL Y-12698</name>
    <dbReference type="NCBI Taxonomy" id="984486"/>
    <lineage>
        <taxon>Eukaryota</taxon>
        <taxon>Fungi</taxon>
        <taxon>Dikarya</taxon>
        <taxon>Ascomycota</taxon>
        <taxon>Saccharomycotina</taxon>
        <taxon>Pichiomycetes</taxon>
        <taxon>Serinales incertae sedis</taxon>
        <taxon>Babjeviella</taxon>
    </lineage>
</organism>
<dbReference type="SUPFAM" id="SSF58038">
    <property type="entry name" value="SNARE fusion complex"/>
    <property type="match status" value="1"/>
</dbReference>
<reference evidence="12" key="1">
    <citation type="submission" date="2016-05" db="EMBL/GenBank/DDBJ databases">
        <title>Comparative genomics of biotechnologically important yeasts.</title>
        <authorList>
            <consortium name="DOE Joint Genome Institute"/>
            <person name="Riley R."/>
            <person name="Haridas S."/>
            <person name="Wolfe K.H."/>
            <person name="Lopes M.R."/>
            <person name="Hittinger C.T."/>
            <person name="Goker M."/>
            <person name="Salamov A."/>
            <person name="Wisecaver J."/>
            <person name="Long T.M."/>
            <person name="Aerts A.L."/>
            <person name="Barry K."/>
            <person name="Choi C."/>
            <person name="Clum A."/>
            <person name="Coughlan A.Y."/>
            <person name="Deshpande S."/>
            <person name="Douglass A.P."/>
            <person name="Hanson S.J."/>
            <person name="Klenk H.-P."/>
            <person name="Labutti K."/>
            <person name="Lapidus A."/>
            <person name="Lindquist E."/>
            <person name="Lipzen A."/>
            <person name="Meier-Kolthoff J.P."/>
            <person name="Ohm R.A."/>
            <person name="Otillar R.P."/>
            <person name="Pangilinan J."/>
            <person name="Peng Y."/>
            <person name="Rokas A."/>
            <person name="Rosa C.A."/>
            <person name="Scheuner C."/>
            <person name="Sibirny A.A."/>
            <person name="Slot J.C."/>
            <person name="Stielow J.B."/>
            <person name="Sun H."/>
            <person name="Kurtzman C.P."/>
            <person name="Blackwell M."/>
            <person name="Grigoriev I.V."/>
            <person name="Jeffries T.W."/>
        </authorList>
    </citation>
    <scope>NUCLEOTIDE SEQUENCE [LARGE SCALE GENOMIC DNA]</scope>
    <source>
        <strain evidence="12">NRRL Y-12698</strain>
    </source>
</reference>
<evidence type="ECO:0000313" key="12">
    <source>
        <dbReference type="Proteomes" id="UP000094336"/>
    </source>
</evidence>
<dbReference type="InterPro" id="IPR042855">
    <property type="entry name" value="V_SNARE_CC"/>
</dbReference>
<keyword evidence="4" id="KW-0653">Protein transport</keyword>
<dbReference type="Pfam" id="PF00957">
    <property type="entry name" value="Synaptobrevin"/>
    <property type="match status" value="1"/>
</dbReference>
<gene>
    <name evidence="11" type="ORF">BABINDRAFT_64351</name>
</gene>
<evidence type="ECO:0000256" key="1">
    <source>
        <dbReference type="ARBA" id="ARBA00008025"/>
    </source>
</evidence>
<keyword evidence="5 9" id="KW-1133">Transmembrane helix</keyword>
<dbReference type="PROSITE" id="PS50892">
    <property type="entry name" value="V_SNARE"/>
    <property type="match status" value="1"/>
</dbReference>
<dbReference type="PANTHER" id="PTHR21136">
    <property type="entry name" value="SNARE PROTEINS"/>
    <property type="match status" value="1"/>
</dbReference>
<evidence type="ECO:0000256" key="5">
    <source>
        <dbReference type="ARBA" id="ARBA00022989"/>
    </source>
</evidence>
<comment type="subcellular location">
    <subcellularLocation>
        <location evidence="7">Endomembrane system</location>
        <topology evidence="7">Single-pass type IV membrane protein</topology>
    </subcellularLocation>
</comment>
<evidence type="ECO:0000259" key="10">
    <source>
        <dbReference type="PROSITE" id="PS50892"/>
    </source>
</evidence>
<dbReference type="PROSITE" id="PS00417">
    <property type="entry name" value="SYNAPTOBREVIN"/>
    <property type="match status" value="1"/>
</dbReference>
<dbReference type="CDD" id="cd15843">
    <property type="entry name" value="R-SNARE"/>
    <property type="match status" value="1"/>
</dbReference>
<evidence type="ECO:0000256" key="9">
    <source>
        <dbReference type="SAM" id="Phobius"/>
    </source>
</evidence>